<feature type="binding site" evidence="8">
    <location>
        <position position="306"/>
    </location>
    <ligand>
        <name>Mg(2+)</name>
        <dbReference type="ChEBI" id="CHEBI:18420"/>
        <label>1</label>
    </ligand>
</feature>
<dbReference type="GO" id="GO:0004642">
    <property type="term" value="F:phosphoribosylformylglycinamidine synthase activity"/>
    <property type="evidence" value="ECO:0007669"/>
    <property type="project" value="UniProtKB-UniRule"/>
</dbReference>
<dbReference type="InterPro" id="IPR041609">
    <property type="entry name" value="PurL_linker"/>
</dbReference>
<keyword evidence="1 8" id="KW-0963">Cytoplasm</keyword>
<keyword evidence="6 8" id="KW-0067">ATP-binding</keyword>
<dbReference type="InterPro" id="IPR036921">
    <property type="entry name" value="PurM-like_N_sf"/>
</dbReference>
<comment type="caution">
    <text evidence="12">The sequence shown here is derived from an EMBL/GenBank/DDBJ whole genome shotgun (WGS) entry which is preliminary data.</text>
</comment>
<evidence type="ECO:0000256" key="8">
    <source>
        <dbReference type="HAMAP-Rule" id="MF_00420"/>
    </source>
</evidence>
<keyword evidence="4 8" id="KW-0547">Nucleotide-binding</keyword>
<comment type="subunit">
    <text evidence="8">Monomer. Part of the FGAM synthase complex composed of 1 PurL, 1 PurQ and 2 PurS subunits.</text>
</comment>
<evidence type="ECO:0000256" key="7">
    <source>
        <dbReference type="ARBA" id="ARBA00022842"/>
    </source>
</evidence>
<dbReference type="GO" id="GO:0000287">
    <property type="term" value="F:magnesium ion binding"/>
    <property type="evidence" value="ECO:0007669"/>
    <property type="project" value="UniProtKB-UniRule"/>
</dbReference>
<evidence type="ECO:0000256" key="4">
    <source>
        <dbReference type="ARBA" id="ARBA00022741"/>
    </source>
</evidence>
<dbReference type="Pfam" id="PF18072">
    <property type="entry name" value="FGAR-AT_linker"/>
    <property type="match status" value="1"/>
</dbReference>
<feature type="domain" description="PurM-like C-terminal" evidence="10">
    <location>
        <begin position="816"/>
        <end position="959"/>
    </location>
</feature>
<evidence type="ECO:0000256" key="1">
    <source>
        <dbReference type="ARBA" id="ARBA00022490"/>
    </source>
</evidence>
<dbReference type="CDD" id="cd02204">
    <property type="entry name" value="PurL_repeat2"/>
    <property type="match status" value="1"/>
</dbReference>
<dbReference type="UniPathway" id="UPA00074">
    <property type="reaction ID" value="UER00128"/>
</dbReference>
<gene>
    <name evidence="8" type="primary">purL</name>
    <name evidence="12" type="ORF">COW99_04550</name>
</gene>
<protein>
    <recommendedName>
        <fullName evidence="8">Phosphoribosylformylglycinamidine synthase subunit PurL</fullName>
        <shortName evidence="8">FGAM synthase</shortName>
        <ecNumber evidence="8">6.3.5.3</ecNumber>
    </recommendedName>
    <alternativeName>
        <fullName evidence="8">Formylglycinamide ribonucleotide amidotransferase subunit II</fullName>
        <shortName evidence="8">FGAR amidotransferase II</shortName>
        <shortName evidence="8">FGAR-AT II</shortName>
    </alternativeName>
    <alternativeName>
        <fullName evidence="8">Glutamine amidotransferase PurL</fullName>
    </alternativeName>
    <alternativeName>
        <fullName evidence="8">Phosphoribosylformylglycinamidine synthase subunit II</fullName>
    </alternativeName>
</protein>
<dbReference type="EC" id="6.3.5.3" evidence="8"/>
<feature type="binding site" evidence="8">
    <location>
        <position position="731"/>
    </location>
    <ligand>
        <name>ATP</name>
        <dbReference type="ChEBI" id="CHEBI:30616"/>
    </ligand>
</feature>
<evidence type="ECO:0000259" key="10">
    <source>
        <dbReference type="Pfam" id="PF02769"/>
    </source>
</evidence>
<dbReference type="InterPro" id="IPR036676">
    <property type="entry name" value="PurM-like_C_sf"/>
</dbReference>
<dbReference type="Proteomes" id="UP000231246">
    <property type="component" value="Unassembled WGS sequence"/>
</dbReference>
<dbReference type="EMBL" id="PCTA01000028">
    <property type="protein sequence ID" value="PIP61383.1"/>
    <property type="molecule type" value="Genomic_DNA"/>
</dbReference>
<dbReference type="Pfam" id="PF00586">
    <property type="entry name" value="AIRS"/>
    <property type="match status" value="2"/>
</dbReference>
<evidence type="ECO:0000259" key="9">
    <source>
        <dbReference type="Pfam" id="PF00586"/>
    </source>
</evidence>
<organism evidence="12 13">
    <name type="scientific">Candidatus Roizmanbacteria bacterium CG22_combo_CG10-13_8_21_14_all_38_20</name>
    <dbReference type="NCBI Taxonomy" id="1974862"/>
    <lineage>
        <taxon>Bacteria</taxon>
        <taxon>Candidatus Roizmaniibacteriota</taxon>
    </lineage>
</organism>
<dbReference type="SUPFAM" id="SSF56042">
    <property type="entry name" value="PurM C-terminal domain-like"/>
    <property type="match status" value="2"/>
</dbReference>
<evidence type="ECO:0000256" key="5">
    <source>
        <dbReference type="ARBA" id="ARBA00022755"/>
    </source>
</evidence>
<comment type="pathway">
    <text evidence="8">Purine metabolism; IMP biosynthesis via de novo pathway; 5-amino-1-(5-phospho-D-ribosyl)imidazole from N(2)-formyl-N(1)-(5-phospho-D-ribosyl)glycinamide: step 1/2.</text>
</comment>
<evidence type="ECO:0000259" key="11">
    <source>
        <dbReference type="Pfam" id="PF18072"/>
    </source>
</evidence>
<accession>A0A2H0BUM2</accession>
<dbReference type="Gene3D" id="3.30.1330.10">
    <property type="entry name" value="PurM-like, N-terminal domain"/>
    <property type="match status" value="2"/>
</dbReference>
<comment type="caution">
    <text evidence="8">Lacks conserved residue(s) required for the propagation of feature annotation.</text>
</comment>
<dbReference type="Pfam" id="PF02769">
    <property type="entry name" value="AIRS_C"/>
    <property type="match status" value="2"/>
</dbReference>
<dbReference type="GO" id="GO:0006189">
    <property type="term" value="P:'de novo' IMP biosynthetic process"/>
    <property type="evidence" value="ECO:0007669"/>
    <property type="project" value="UniProtKB-UniRule"/>
</dbReference>
<name>A0A2H0BUM2_9BACT</name>
<evidence type="ECO:0000256" key="3">
    <source>
        <dbReference type="ARBA" id="ARBA00022723"/>
    </source>
</evidence>
<comment type="similarity">
    <text evidence="8">Belongs to the FGAMS family.</text>
</comment>
<feature type="binding site" evidence="8">
    <location>
        <position position="470"/>
    </location>
    <ligand>
        <name>substrate</name>
    </ligand>
</feature>
<feature type="domain" description="PurM-like N-terminal" evidence="9">
    <location>
        <begin position="288"/>
        <end position="418"/>
    </location>
</feature>
<dbReference type="SUPFAM" id="SSF55326">
    <property type="entry name" value="PurM N-terminal domain-like"/>
    <property type="match status" value="2"/>
</dbReference>
<feature type="domain" description="PurM-like N-terminal" evidence="9">
    <location>
        <begin position="673"/>
        <end position="777"/>
    </location>
</feature>
<feature type="active site" evidence="8">
    <location>
        <position position="243"/>
    </location>
</feature>
<feature type="binding site" evidence="8">
    <location>
        <position position="771"/>
    </location>
    <ligand>
        <name>substrate</name>
    </ligand>
</feature>
<feature type="binding site" evidence="8">
    <location>
        <position position="330"/>
    </location>
    <ligand>
        <name>Mg(2+)</name>
        <dbReference type="ChEBI" id="CHEBI:18420"/>
        <label>2</label>
    </ligand>
</feature>
<evidence type="ECO:0000313" key="12">
    <source>
        <dbReference type="EMBL" id="PIP61383.1"/>
    </source>
</evidence>
<keyword evidence="2 8" id="KW-0436">Ligase</keyword>
<sequence length="980" mass="107839">MINRIEISSSVQDAGAGILLAKLHKLGFAIKVKAVTLSQIYTVDGKLGKVQLDLVASMLTNPVTHKVVINSVGEIKKFNWALEIGFLPGVTDNVAKTTREAIENLLDIRFGESEDVYSSNMVYISGKLTRQEVGSIAANLANPLIMRIHIKSYKEFRKDNGMEEQVPRVKLDAMPSVIEVDLDVSDEELVEIGKEGIMGKKARRGPLALDLVYMREIRDYFRKLRRKPTDVELESIAQTWSEHCKHTIFADPIDEVKNGLYKEFIQKATKEIRLLKGKDDFCVSVFTDNSGAIKFDKNYLVTDKVETHNSPSALDPYGGAITGIVGVNRDTIGFGQGARPIANRYGFCFADPGDIAPLYKGKNKTQKMLSPKFIMEGVIEGVNVGGNCSGIPTPLGFLQFDSRYKGKPLVFVGTVGLIPTTIKGKASYKKRAKPGDYIVIIGGRVGKDGIHGATFSSEALDTGSPATAVQIGDPITQKKLSDAVVKEANRQKLFNSITDNGAGGISCSVAEMAKECSGCEVNLDKVPLKYPNLSPWEIWISESQERMTLAVPPVKWLRFKKLMESRGVEVANIGKFSSTGMCTVWYKDRKVMDLSMDFLHDGLPIRPMQTSFIRTRYKEPKIAHNKNLNKEILQMLGRVNLTGFEFISTQYDHEVQASSVLKPLQGKGRVNGEAAVIKPVFNSDRGVVLSHGLCPSYSDIDTYHMAACSIDTAVRNAVAVGANIDYLALLDNFCWCSSSDKARLGQLKRAAEACYDTAVSYGTPFISGKDSMFNDFKGYDDKGNPTIISIPPTLLISSIGVIEDIYKVVSLDFKFAGDYVYLLGETNDELGGSEYYSMLDEIGNNVPRVDAARNKRLYRAYYRAIQKNLISSGLAIGKGGLGVALAKKAIAGQLGVKVRISDLLGRDIDRIYTALFSESQGRLLVSVNPENAAEFEKEMLGQSIVKLGEVTKNSNFVVKDIVNLDLDKMTKVYRSSFKGY</sequence>
<reference evidence="12 13" key="1">
    <citation type="submission" date="2017-09" db="EMBL/GenBank/DDBJ databases">
        <title>Depth-based differentiation of microbial function through sediment-hosted aquifers and enrichment of novel symbionts in the deep terrestrial subsurface.</title>
        <authorList>
            <person name="Probst A.J."/>
            <person name="Ladd B."/>
            <person name="Jarett J.K."/>
            <person name="Geller-Mcgrath D.E."/>
            <person name="Sieber C.M."/>
            <person name="Emerson J.B."/>
            <person name="Anantharaman K."/>
            <person name="Thomas B.C."/>
            <person name="Malmstrom R."/>
            <person name="Stieglmeier M."/>
            <person name="Klingl A."/>
            <person name="Woyke T."/>
            <person name="Ryan C.M."/>
            <person name="Banfield J.F."/>
        </authorList>
    </citation>
    <scope>NUCLEOTIDE SEQUENCE [LARGE SCALE GENOMIC DNA]</scope>
    <source>
        <strain evidence="12">CG22_combo_CG10-13_8_21_14_all_38_20</strain>
    </source>
</reference>
<proteinExistence type="inferred from homology"/>
<feature type="binding site" evidence="8">
    <location>
        <position position="768"/>
    </location>
    <ligand>
        <name>ATP</name>
        <dbReference type="ChEBI" id="CHEBI:30616"/>
    </ligand>
</feature>
<dbReference type="Gene3D" id="3.90.650.10">
    <property type="entry name" value="PurM-like C-terminal domain"/>
    <property type="match status" value="2"/>
</dbReference>
<dbReference type="AlphaFoldDB" id="A0A2H0BUM2"/>
<evidence type="ECO:0000313" key="13">
    <source>
        <dbReference type="Proteomes" id="UP000231246"/>
    </source>
</evidence>
<feature type="binding site" evidence="8">
    <location>
        <begin position="542"/>
        <end position="544"/>
    </location>
    <ligand>
        <name>substrate</name>
    </ligand>
</feature>
<keyword evidence="3 8" id="KW-0479">Metal-binding</keyword>
<feature type="domain" description="PurM-like C-terminal" evidence="10">
    <location>
        <begin position="433"/>
        <end position="584"/>
    </location>
</feature>
<comment type="subcellular location">
    <subcellularLocation>
        <location evidence="8">Cytoplasm</location>
    </subcellularLocation>
</comment>
<dbReference type="CDD" id="cd02203">
    <property type="entry name" value="PurL_repeat1"/>
    <property type="match status" value="1"/>
</dbReference>
<dbReference type="PANTHER" id="PTHR43555:SF1">
    <property type="entry name" value="PHOSPHORIBOSYLFORMYLGLYCINAMIDINE SYNTHASE SUBUNIT PURL"/>
    <property type="match status" value="1"/>
</dbReference>
<feature type="domain" description="Phosphoribosylformylglycinamidine synthase linker" evidence="11">
    <location>
        <begin position="204"/>
        <end position="246"/>
    </location>
</feature>
<feature type="binding site" evidence="8">
    <location>
        <position position="329"/>
    </location>
    <ligand>
        <name>substrate</name>
    </ligand>
</feature>
<feature type="binding site" evidence="8">
    <location>
        <position position="304"/>
    </location>
    <ligand>
        <name>ATP</name>
        <dbReference type="ChEBI" id="CHEBI:30616"/>
    </ligand>
</feature>
<dbReference type="HAMAP" id="MF_00420">
    <property type="entry name" value="PurL_2"/>
    <property type="match status" value="1"/>
</dbReference>
<dbReference type="GO" id="GO:0005524">
    <property type="term" value="F:ATP binding"/>
    <property type="evidence" value="ECO:0007669"/>
    <property type="project" value="UniProtKB-UniRule"/>
</dbReference>
<keyword evidence="7 8" id="KW-0460">Magnesium</keyword>
<comment type="catalytic activity">
    <reaction evidence="8">
        <text>N(2)-formyl-N(1)-(5-phospho-beta-D-ribosyl)glycinamide + L-glutamine + ATP + H2O = 2-formamido-N(1)-(5-O-phospho-beta-D-ribosyl)acetamidine + L-glutamate + ADP + phosphate + H(+)</text>
        <dbReference type="Rhea" id="RHEA:17129"/>
        <dbReference type="ChEBI" id="CHEBI:15377"/>
        <dbReference type="ChEBI" id="CHEBI:15378"/>
        <dbReference type="ChEBI" id="CHEBI:29985"/>
        <dbReference type="ChEBI" id="CHEBI:30616"/>
        <dbReference type="ChEBI" id="CHEBI:43474"/>
        <dbReference type="ChEBI" id="CHEBI:58359"/>
        <dbReference type="ChEBI" id="CHEBI:147286"/>
        <dbReference type="ChEBI" id="CHEBI:147287"/>
        <dbReference type="ChEBI" id="CHEBI:456216"/>
        <dbReference type="EC" id="6.3.5.3"/>
    </reaction>
</comment>
<dbReference type="InterPro" id="IPR016188">
    <property type="entry name" value="PurM-like_N"/>
</dbReference>
<dbReference type="GO" id="GO:0005737">
    <property type="term" value="C:cytoplasm"/>
    <property type="evidence" value="ECO:0007669"/>
    <property type="project" value="UniProtKB-SubCell"/>
</dbReference>
<feature type="active site" description="Proton acceptor" evidence="8">
    <location>
        <position position="308"/>
    </location>
</feature>
<feature type="binding site" evidence="8">
    <location>
        <position position="499"/>
    </location>
    <ligand>
        <name>Mg(2+)</name>
        <dbReference type="ChEBI" id="CHEBI:18420"/>
        <label>2</label>
    </ligand>
</feature>
<dbReference type="PANTHER" id="PTHR43555">
    <property type="entry name" value="PHOSPHORIBOSYLFORMYLGLYCINAMIDINE SYNTHASE SUBUNIT PURL"/>
    <property type="match status" value="1"/>
</dbReference>
<evidence type="ECO:0000256" key="2">
    <source>
        <dbReference type="ARBA" id="ARBA00022598"/>
    </source>
</evidence>
<dbReference type="InterPro" id="IPR010918">
    <property type="entry name" value="PurM-like_C_dom"/>
</dbReference>
<keyword evidence="5 8" id="KW-0658">Purine biosynthesis</keyword>
<evidence type="ECO:0000256" key="6">
    <source>
        <dbReference type="ARBA" id="ARBA00022840"/>
    </source>
</evidence>
<comment type="function">
    <text evidence="8">Part of the phosphoribosylformylglycinamidine synthase complex involved in the purines biosynthetic pathway. Catalyzes the ATP-dependent conversion of formylglycinamide ribonucleotide (FGAR) and glutamine to yield formylglycinamidine ribonucleotide (FGAM) and glutamate. The FGAM synthase complex is composed of three subunits. PurQ produces an ammonia molecule by converting glutamine to glutamate. PurL transfers the ammonia molecule to FGAR to form FGAM in an ATP-dependent manner. PurS interacts with PurQ and PurL and is thought to assist in the transfer of the ammonia molecule from PurQ to PurL.</text>
</comment>
<dbReference type="InterPro" id="IPR010074">
    <property type="entry name" value="PRibForGlyAmidine_synth_PurL"/>
</dbReference>